<evidence type="ECO:0000313" key="2">
    <source>
        <dbReference type="Proteomes" id="UP000252519"/>
    </source>
</evidence>
<proteinExistence type="predicted"/>
<feature type="non-terminal residue" evidence="1">
    <location>
        <position position="1"/>
    </location>
</feature>
<comment type="caution">
    <text evidence="1">The sequence shown here is derived from an EMBL/GenBank/DDBJ whole genome shotgun (WGS) entry which is preliminary data.</text>
</comment>
<dbReference type="EMBL" id="JOJR01000463">
    <property type="protein sequence ID" value="RCN37510.1"/>
    <property type="molecule type" value="Genomic_DNA"/>
</dbReference>
<dbReference type="OrthoDB" id="291007at2759"/>
<keyword evidence="2" id="KW-1185">Reference proteome</keyword>
<reference evidence="1 2" key="1">
    <citation type="submission" date="2014-10" db="EMBL/GenBank/DDBJ databases">
        <title>Draft genome of the hookworm Ancylostoma caninum.</title>
        <authorList>
            <person name="Mitreva M."/>
        </authorList>
    </citation>
    <scope>NUCLEOTIDE SEQUENCE [LARGE SCALE GENOMIC DNA]</scope>
    <source>
        <strain evidence="1 2">Baltimore</strain>
    </source>
</reference>
<accession>A0A368G396</accession>
<dbReference type="AlphaFoldDB" id="A0A368G396"/>
<dbReference type="Proteomes" id="UP000252519">
    <property type="component" value="Unassembled WGS sequence"/>
</dbReference>
<organism evidence="1 2">
    <name type="scientific">Ancylostoma caninum</name>
    <name type="common">Dog hookworm</name>
    <dbReference type="NCBI Taxonomy" id="29170"/>
    <lineage>
        <taxon>Eukaryota</taxon>
        <taxon>Metazoa</taxon>
        <taxon>Ecdysozoa</taxon>
        <taxon>Nematoda</taxon>
        <taxon>Chromadorea</taxon>
        <taxon>Rhabditida</taxon>
        <taxon>Rhabditina</taxon>
        <taxon>Rhabditomorpha</taxon>
        <taxon>Strongyloidea</taxon>
        <taxon>Ancylostomatidae</taxon>
        <taxon>Ancylostomatinae</taxon>
        <taxon>Ancylostoma</taxon>
    </lineage>
</organism>
<gene>
    <name evidence="1" type="ORF">ANCCAN_16600</name>
</gene>
<protein>
    <submittedName>
        <fullName evidence="1">Uncharacterized protein</fullName>
    </submittedName>
</protein>
<name>A0A368G396_ANCCA</name>
<sequence>DGNIPTFNEIPDVIEAVIREGGKYLPKVPTLLIKDPLIGIAHDLVKAAKEFVIHLGVISPEVGRIIKSVCEKFKCMEQSKDNIAMKNIVTKKIFEFEKAVTGKDNTDNINFRLDRTMQVKQALLEKANLSNVVTAADNGVFESDVLLTEHQSNFLLNELGKAGEGVDVPPPSLGDAESTAKESTAKLKRFALITHVQNDNKSAEGNWSVQ</sequence>
<evidence type="ECO:0000313" key="1">
    <source>
        <dbReference type="EMBL" id="RCN37510.1"/>
    </source>
</evidence>